<keyword evidence="11" id="KW-1185">Reference proteome</keyword>
<organism evidence="10 11">
    <name type="scientific">Streptomyces sodiiphilus</name>
    <dbReference type="NCBI Taxonomy" id="226217"/>
    <lineage>
        <taxon>Bacteria</taxon>
        <taxon>Bacillati</taxon>
        <taxon>Actinomycetota</taxon>
        <taxon>Actinomycetes</taxon>
        <taxon>Kitasatosporales</taxon>
        <taxon>Streptomycetaceae</taxon>
        <taxon>Streptomyces</taxon>
    </lineage>
</organism>
<feature type="transmembrane region" description="Helical" evidence="7">
    <location>
        <begin position="306"/>
        <end position="327"/>
    </location>
</feature>
<comment type="similarity">
    <text evidence="6">Belongs to the ABC-4 integral membrane protein family.</text>
</comment>
<evidence type="ECO:0008006" key="12">
    <source>
        <dbReference type="Google" id="ProtNLM"/>
    </source>
</evidence>
<evidence type="ECO:0000256" key="6">
    <source>
        <dbReference type="ARBA" id="ARBA00038076"/>
    </source>
</evidence>
<feature type="transmembrane region" description="Helical" evidence="7">
    <location>
        <begin position="567"/>
        <end position="591"/>
    </location>
</feature>
<feature type="transmembrane region" description="Helical" evidence="7">
    <location>
        <begin position="16"/>
        <end position="37"/>
    </location>
</feature>
<dbReference type="InterPro" id="IPR025857">
    <property type="entry name" value="MacB_PCD"/>
</dbReference>
<evidence type="ECO:0000256" key="4">
    <source>
        <dbReference type="ARBA" id="ARBA00022989"/>
    </source>
</evidence>
<gene>
    <name evidence="10" type="ORF">GCM10009716_42500</name>
</gene>
<comment type="subcellular location">
    <subcellularLocation>
        <location evidence="1">Cell membrane</location>
        <topology evidence="1">Multi-pass membrane protein</topology>
    </subcellularLocation>
</comment>
<evidence type="ECO:0000256" key="7">
    <source>
        <dbReference type="SAM" id="Phobius"/>
    </source>
</evidence>
<dbReference type="InterPro" id="IPR003838">
    <property type="entry name" value="ABC3_permease_C"/>
</dbReference>
<feature type="transmembrane region" description="Helical" evidence="7">
    <location>
        <begin position="430"/>
        <end position="448"/>
    </location>
</feature>
<protein>
    <recommendedName>
        <fullName evidence="12">ABC transporter permease</fullName>
    </recommendedName>
</protein>
<feature type="transmembrane region" description="Helical" evidence="7">
    <location>
        <begin position="347"/>
        <end position="368"/>
    </location>
</feature>
<keyword evidence="5 7" id="KW-0472">Membrane</keyword>
<dbReference type="PROSITE" id="PS51257">
    <property type="entry name" value="PROKAR_LIPOPROTEIN"/>
    <property type="match status" value="1"/>
</dbReference>
<feature type="transmembrane region" description="Helical" evidence="7">
    <location>
        <begin position="603"/>
        <end position="624"/>
    </location>
</feature>
<dbReference type="PANTHER" id="PTHR30572:SF4">
    <property type="entry name" value="ABC TRANSPORTER PERMEASE YTRF"/>
    <property type="match status" value="1"/>
</dbReference>
<name>A0ABN2PS04_9ACTN</name>
<evidence type="ECO:0000256" key="5">
    <source>
        <dbReference type="ARBA" id="ARBA00023136"/>
    </source>
</evidence>
<accession>A0ABN2PS04</accession>
<evidence type="ECO:0000259" key="9">
    <source>
        <dbReference type="Pfam" id="PF12704"/>
    </source>
</evidence>
<dbReference type="InterPro" id="IPR050250">
    <property type="entry name" value="Macrolide_Exporter_MacB"/>
</dbReference>
<comment type="caution">
    <text evidence="10">The sequence shown here is derived from an EMBL/GenBank/DDBJ whole genome shotgun (WGS) entry which is preliminary data.</text>
</comment>
<keyword evidence="2" id="KW-1003">Cell membrane</keyword>
<evidence type="ECO:0000313" key="11">
    <source>
        <dbReference type="Proteomes" id="UP001501303"/>
    </source>
</evidence>
<dbReference type="PANTHER" id="PTHR30572">
    <property type="entry name" value="MEMBRANE COMPONENT OF TRANSPORTER-RELATED"/>
    <property type="match status" value="1"/>
</dbReference>
<keyword evidence="3 7" id="KW-0812">Transmembrane</keyword>
<feature type="domain" description="MacB-like periplasmic core" evidence="9">
    <location>
        <begin position="23"/>
        <end position="220"/>
    </location>
</feature>
<dbReference type="Proteomes" id="UP001501303">
    <property type="component" value="Unassembled WGS sequence"/>
</dbReference>
<feature type="domain" description="ABC3 transporter permease C-terminal" evidence="8">
    <location>
        <begin position="256"/>
        <end position="373"/>
    </location>
</feature>
<feature type="transmembrane region" description="Helical" evidence="7">
    <location>
        <begin position="479"/>
        <end position="498"/>
    </location>
</feature>
<feature type="transmembrane region" description="Helical" evidence="7">
    <location>
        <begin position="255"/>
        <end position="277"/>
    </location>
</feature>
<evidence type="ECO:0000259" key="8">
    <source>
        <dbReference type="Pfam" id="PF02687"/>
    </source>
</evidence>
<reference evidence="10 11" key="1">
    <citation type="journal article" date="2019" name="Int. J. Syst. Evol. Microbiol.">
        <title>The Global Catalogue of Microorganisms (GCM) 10K type strain sequencing project: providing services to taxonomists for standard genome sequencing and annotation.</title>
        <authorList>
            <consortium name="The Broad Institute Genomics Platform"/>
            <consortium name="The Broad Institute Genome Sequencing Center for Infectious Disease"/>
            <person name="Wu L."/>
            <person name="Ma J."/>
        </authorList>
    </citation>
    <scope>NUCLEOTIDE SEQUENCE [LARGE SCALE GENOMIC DNA]</scope>
    <source>
        <strain evidence="10 11">JCM 13581</strain>
    </source>
</reference>
<sequence length="640" mass="65730">MLKLALQTLRFRKGSFLAPFLVLFAGVTILVACGGLFETGIRAATPPERFSAPPVVVTGEGFARPSLELSLAREIRSLPGVEQALPDVSFTAIAQGDVLEPGTALAGRGWSSALFSADALATGAAPRGPGEAVLDARLAEQLGTSAGDTLRLTATGSGRHTQAVRVTGLLDGTAPGADGTLYLTDREAARLADSPESADAIAVFAAAGTSTEELARTLEAALRDRPAKVLTGDARGSAEFPGASDSTTELVSMSAVFGGIAVMVTMFIVGSTLGLVVQQRLREMALLRAVGALPGQLRRMVMGETLLLSLGAIGLGLLPGMYAGLLMFDQLTRGGIVPPEIAYRAGWLPMSVAAGVSLATSLVAAYVASRRAAVTSPREALGEASLQDRWRSRPRVVLGLLCFVGATALALVTVAAMTGPVASSTAGPSAMLWACGVALLAPGLTRPVTALLARPLRTVGGVAGCLASDNARLRHVRTAAAATPVMLATGLATALVYLETSLARVGGGEGVGAWVNYLLSGTVISYAMISLVNTLLVTATERRREFALQRLVGATTGQIMRMMAMEAVLIAAVGIVLGSFVAAATLVPFGIALDGNWLPHGPMSVYLVITGFIGAVTLAASLLATRYALRTRPAEAVAVH</sequence>
<dbReference type="Pfam" id="PF12704">
    <property type="entry name" value="MacB_PCD"/>
    <property type="match status" value="1"/>
</dbReference>
<proteinExistence type="inferred from homology"/>
<feature type="transmembrane region" description="Helical" evidence="7">
    <location>
        <begin position="518"/>
        <end position="540"/>
    </location>
</feature>
<feature type="transmembrane region" description="Helical" evidence="7">
    <location>
        <begin position="396"/>
        <end position="418"/>
    </location>
</feature>
<evidence type="ECO:0000256" key="3">
    <source>
        <dbReference type="ARBA" id="ARBA00022692"/>
    </source>
</evidence>
<evidence type="ECO:0000256" key="2">
    <source>
        <dbReference type="ARBA" id="ARBA00022475"/>
    </source>
</evidence>
<dbReference type="EMBL" id="BAAAMJ010000058">
    <property type="protein sequence ID" value="GAA1930557.1"/>
    <property type="molecule type" value="Genomic_DNA"/>
</dbReference>
<keyword evidence="4 7" id="KW-1133">Transmembrane helix</keyword>
<feature type="domain" description="ABC3 transporter permease C-terminal" evidence="8">
    <location>
        <begin position="519"/>
        <end position="631"/>
    </location>
</feature>
<evidence type="ECO:0000256" key="1">
    <source>
        <dbReference type="ARBA" id="ARBA00004651"/>
    </source>
</evidence>
<dbReference type="Pfam" id="PF02687">
    <property type="entry name" value="FtsX"/>
    <property type="match status" value="2"/>
</dbReference>
<evidence type="ECO:0000313" key="10">
    <source>
        <dbReference type="EMBL" id="GAA1930557.1"/>
    </source>
</evidence>